<dbReference type="EMBL" id="JANBOI010000268">
    <property type="protein sequence ID" value="KAJ1732004.1"/>
    <property type="molecule type" value="Genomic_DNA"/>
</dbReference>
<feature type="non-terminal residue" evidence="3">
    <location>
        <position position="343"/>
    </location>
</feature>
<evidence type="ECO:0000256" key="1">
    <source>
        <dbReference type="SAM" id="MobiDB-lite"/>
    </source>
</evidence>
<reference evidence="3" key="1">
    <citation type="submission" date="2022-07" db="EMBL/GenBank/DDBJ databases">
        <title>Phylogenomic reconstructions and comparative analyses of Kickxellomycotina fungi.</title>
        <authorList>
            <person name="Reynolds N.K."/>
            <person name="Stajich J.E."/>
            <person name="Barry K."/>
            <person name="Grigoriev I.V."/>
            <person name="Crous P."/>
            <person name="Smith M.E."/>
        </authorList>
    </citation>
    <scope>NUCLEOTIDE SEQUENCE</scope>
    <source>
        <strain evidence="3">BCRC 34381</strain>
    </source>
</reference>
<protein>
    <recommendedName>
        <fullName evidence="5">RGS domain-containing protein</fullName>
    </recommendedName>
</protein>
<feature type="region of interest" description="Disordered" evidence="1">
    <location>
        <begin position="187"/>
        <end position="226"/>
    </location>
</feature>
<feature type="transmembrane region" description="Helical" evidence="2">
    <location>
        <begin position="87"/>
        <end position="107"/>
    </location>
</feature>
<keyword evidence="4" id="KW-1185">Reference proteome</keyword>
<keyword evidence="2" id="KW-0472">Membrane</keyword>
<evidence type="ECO:0000313" key="3">
    <source>
        <dbReference type="EMBL" id="KAJ1732004.1"/>
    </source>
</evidence>
<feature type="transmembrane region" description="Helical" evidence="2">
    <location>
        <begin position="51"/>
        <end position="75"/>
    </location>
</feature>
<name>A0A9W7YFC8_9FUNG</name>
<evidence type="ECO:0008006" key="5">
    <source>
        <dbReference type="Google" id="ProtNLM"/>
    </source>
</evidence>
<dbReference type="AlphaFoldDB" id="A0A9W7YFC8"/>
<comment type="caution">
    <text evidence="3">The sequence shown here is derived from an EMBL/GenBank/DDBJ whole genome shotgun (WGS) entry which is preliminary data.</text>
</comment>
<dbReference type="Proteomes" id="UP001143981">
    <property type="component" value="Unassembled WGS sequence"/>
</dbReference>
<gene>
    <name evidence="3" type="ORF">LPJ61_002258</name>
</gene>
<dbReference type="OrthoDB" id="196547at2759"/>
<accession>A0A9W7YFC8</accession>
<evidence type="ECO:0000256" key="2">
    <source>
        <dbReference type="SAM" id="Phobius"/>
    </source>
</evidence>
<keyword evidence="2" id="KW-1133">Transmembrane helix</keyword>
<organism evidence="3 4">
    <name type="scientific">Coemansia biformis</name>
    <dbReference type="NCBI Taxonomy" id="1286918"/>
    <lineage>
        <taxon>Eukaryota</taxon>
        <taxon>Fungi</taxon>
        <taxon>Fungi incertae sedis</taxon>
        <taxon>Zoopagomycota</taxon>
        <taxon>Kickxellomycotina</taxon>
        <taxon>Kickxellomycetes</taxon>
        <taxon>Kickxellales</taxon>
        <taxon>Kickxellaceae</taxon>
        <taxon>Coemansia</taxon>
    </lineage>
</organism>
<sequence>PIVGPRALLLLLASAGILFGAMALVISARSDVYSLSKPQWQPSCTGHGGWAIWLPYGIVIAHVALVFPVLEVAMVMIHNRHSVRADILACMVLSQMATVAYVIWTTLLGGLRDYLSELFVVWVAALATNISSLRTEFNQVMEDRTRSEEFLAFSTRFYRSELPSFLSDYHLLKCKVLEVLMENQQQQQVPGAADHGPGTECSNTGAEVPAPQCMQRPPASTAAKSGDLLNRHPLAADVPVTIGIFEAVATLLPHVAVDKKTQFPGAVKSAFSAFVHAHLACGPNSTLGIPAEIASEVQAAVEQSNVVLSVLDRAKDEALLLLCTNEFLGYCRWLETQGCSARQ</sequence>
<keyword evidence="2" id="KW-0812">Transmembrane</keyword>
<proteinExistence type="predicted"/>
<evidence type="ECO:0000313" key="4">
    <source>
        <dbReference type="Proteomes" id="UP001143981"/>
    </source>
</evidence>